<dbReference type="PANTHER" id="PTHR44329:SF288">
    <property type="entry name" value="MITOGEN-ACTIVATED PROTEIN KINASE KINASE KINASE 20"/>
    <property type="match status" value="1"/>
</dbReference>
<evidence type="ECO:0000256" key="3">
    <source>
        <dbReference type="ARBA" id="ARBA00022777"/>
    </source>
</evidence>
<dbReference type="PANTHER" id="PTHR44329">
    <property type="entry name" value="SERINE/THREONINE-PROTEIN KINASE TNNI3K-RELATED"/>
    <property type="match status" value="1"/>
</dbReference>
<dbReference type="SUPFAM" id="SSF56112">
    <property type="entry name" value="Protein kinase-like (PK-like)"/>
    <property type="match status" value="1"/>
</dbReference>
<keyword evidence="7" id="KW-1185">Reference proteome</keyword>
<keyword evidence="3 6" id="KW-0418">Kinase</keyword>
<dbReference type="GO" id="GO:0004674">
    <property type="term" value="F:protein serine/threonine kinase activity"/>
    <property type="evidence" value="ECO:0007669"/>
    <property type="project" value="TreeGrafter"/>
</dbReference>
<gene>
    <name evidence="6" type="ORF">GMOD_00007512</name>
</gene>
<keyword evidence="4" id="KW-0067">ATP-binding</keyword>
<dbReference type="PROSITE" id="PS50011">
    <property type="entry name" value="PROTEIN_KINASE_DOM"/>
    <property type="match status" value="1"/>
</dbReference>
<feature type="domain" description="Protein kinase" evidence="5">
    <location>
        <begin position="1"/>
        <end position="171"/>
    </location>
</feature>
<keyword evidence="1" id="KW-0808">Transferase</keyword>
<dbReference type="GO" id="GO:0005524">
    <property type="term" value="F:ATP binding"/>
    <property type="evidence" value="ECO:0007669"/>
    <property type="project" value="UniProtKB-KW"/>
</dbReference>
<dbReference type="EMBL" id="KE747833">
    <property type="protein sequence ID" value="RMZ72516.1"/>
    <property type="molecule type" value="Genomic_DNA"/>
</dbReference>
<reference evidence="6 7" key="1">
    <citation type="journal article" date="2014" name="PLoS ONE">
        <title>De novo Genome Assembly of the Fungal Plant Pathogen Pyrenophora semeniperda.</title>
        <authorList>
            <person name="Soliai M.M."/>
            <person name="Meyer S.E."/>
            <person name="Udall J.A."/>
            <person name="Elzinga D.E."/>
            <person name="Hermansen R.A."/>
            <person name="Bodily P.M."/>
            <person name="Hart A.A."/>
            <person name="Coleman C.E."/>
        </authorList>
    </citation>
    <scope>NUCLEOTIDE SEQUENCE [LARGE SCALE GENOMIC DNA]</scope>
    <source>
        <strain evidence="6 7">CCB06</strain>
        <tissue evidence="6">Mycelium</tissue>
    </source>
</reference>
<dbReference type="Gene3D" id="1.10.510.10">
    <property type="entry name" value="Transferase(Phosphotransferase) domain 1"/>
    <property type="match status" value="1"/>
</dbReference>
<dbReference type="Pfam" id="PF00069">
    <property type="entry name" value="Pkinase"/>
    <property type="match status" value="1"/>
</dbReference>
<evidence type="ECO:0000256" key="4">
    <source>
        <dbReference type="ARBA" id="ARBA00022840"/>
    </source>
</evidence>
<sequence>MEYMPNGSLEKYVEKQKHGQEISLSQRKQWVREAAEAVELLHSRNVVHADVGPQNFLLDADLSLKICDFGGSSIDGSTAWVCPGSRYRLPSRELLGTIKEDLFSLGSTIYFIATGRKPYEELADDQVAKLYADGVFPELTDVPFAKVIALCWELEAESATMIIELLRCEYATNV</sequence>
<proteinExistence type="predicted"/>
<name>A0A3M7MDC6_9PLEO</name>
<evidence type="ECO:0000256" key="1">
    <source>
        <dbReference type="ARBA" id="ARBA00022679"/>
    </source>
</evidence>
<dbReference type="OrthoDB" id="1668230at2759"/>
<evidence type="ECO:0000313" key="6">
    <source>
        <dbReference type="EMBL" id="RMZ72516.1"/>
    </source>
</evidence>
<keyword evidence="2" id="KW-0547">Nucleotide-binding</keyword>
<dbReference type="InterPro" id="IPR011009">
    <property type="entry name" value="Kinase-like_dom_sf"/>
</dbReference>
<dbReference type="InterPro" id="IPR000719">
    <property type="entry name" value="Prot_kinase_dom"/>
</dbReference>
<protein>
    <submittedName>
        <fullName evidence="6">Serine threonine kinase</fullName>
    </submittedName>
</protein>
<dbReference type="Proteomes" id="UP000265663">
    <property type="component" value="Unassembled WGS sequence"/>
</dbReference>
<evidence type="ECO:0000259" key="5">
    <source>
        <dbReference type="PROSITE" id="PS50011"/>
    </source>
</evidence>
<dbReference type="AlphaFoldDB" id="A0A3M7MDC6"/>
<organism evidence="6 7">
    <name type="scientific">Pyrenophora seminiperda CCB06</name>
    <dbReference type="NCBI Taxonomy" id="1302712"/>
    <lineage>
        <taxon>Eukaryota</taxon>
        <taxon>Fungi</taxon>
        <taxon>Dikarya</taxon>
        <taxon>Ascomycota</taxon>
        <taxon>Pezizomycotina</taxon>
        <taxon>Dothideomycetes</taxon>
        <taxon>Pleosporomycetidae</taxon>
        <taxon>Pleosporales</taxon>
        <taxon>Pleosporineae</taxon>
        <taxon>Pleosporaceae</taxon>
        <taxon>Pyrenophora</taxon>
    </lineage>
</organism>
<accession>A0A3M7MDC6</accession>
<evidence type="ECO:0000256" key="2">
    <source>
        <dbReference type="ARBA" id="ARBA00022741"/>
    </source>
</evidence>
<evidence type="ECO:0000313" key="7">
    <source>
        <dbReference type="Proteomes" id="UP000265663"/>
    </source>
</evidence>
<dbReference type="InterPro" id="IPR051681">
    <property type="entry name" value="Ser/Thr_Kinases-Pseudokinases"/>
</dbReference>